<sequence length="77" mass="9183">MSSKWNWYRCPYPEDKFITTPIIPELKVLDVNGTELQGYEAHFLGVESEVFQLHLVDISEDLMQSEFKHHFDAYYKK</sequence>
<reference evidence="1 2" key="1">
    <citation type="submission" date="2016-10" db="EMBL/GenBank/DDBJ databases">
        <authorList>
            <person name="de Groot N.N."/>
        </authorList>
    </citation>
    <scope>NUCLEOTIDE SEQUENCE [LARGE SCALE GENOMIC DNA]</scope>
    <source>
        <strain evidence="1 2">CGMCC 1.12333</strain>
    </source>
</reference>
<evidence type="ECO:0000313" key="1">
    <source>
        <dbReference type="EMBL" id="SFU39964.1"/>
    </source>
</evidence>
<dbReference type="Proteomes" id="UP000199138">
    <property type="component" value="Unassembled WGS sequence"/>
</dbReference>
<dbReference type="STRING" id="1224947.SAMN05216480_102256"/>
<proteinExistence type="predicted"/>
<name>A0A1I7FUS3_9FLAO</name>
<protein>
    <submittedName>
        <fullName evidence="1">Uncharacterized protein</fullName>
    </submittedName>
</protein>
<accession>A0A1I7FUS3</accession>
<evidence type="ECO:0000313" key="2">
    <source>
        <dbReference type="Proteomes" id="UP000199138"/>
    </source>
</evidence>
<dbReference type="AlphaFoldDB" id="A0A1I7FUS3"/>
<organism evidence="1 2">
    <name type="scientific">Pustulibacterium marinum</name>
    <dbReference type="NCBI Taxonomy" id="1224947"/>
    <lineage>
        <taxon>Bacteria</taxon>
        <taxon>Pseudomonadati</taxon>
        <taxon>Bacteroidota</taxon>
        <taxon>Flavobacteriia</taxon>
        <taxon>Flavobacteriales</taxon>
        <taxon>Flavobacteriaceae</taxon>
        <taxon>Pustulibacterium</taxon>
    </lineage>
</organism>
<dbReference type="EMBL" id="FPBK01000002">
    <property type="protein sequence ID" value="SFU39964.1"/>
    <property type="molecule type" value="Genomic_DNA"/>
</dbReference>
<keyword evidence="2" id="KW-1185">Reference proteome</keyword>
<gene>
    <name evidence="1" type="ORF">SAMN05216480_102256</name>
</gene>